<keyword evidence="2" id="KW-1185">Reference proteome</keyword>
<dbReference type="RefSeq" id="WP_008336236.1">
    <property type="nucleotide sequence ID" value="NZ_AFRZ01000001.1"/>
</dbReference>
<accession>H1FVX5</accession>
<name>B6BIK2_SULGG</name>
<sequence>MIHLYYKISTSKQISETANAFESCKLVDISMVKSIEDDEVYLVEIDKIEKTLLLHIKKLLQSKTQSLVYFFINDSHNLMLFQLASLLNVKSIITPKHDISKVISNIQTELLLNKTSQLENAIAKTQVNDYCFMIFNSNSLIFASQKLYNDFNCKDLDMVKSFVCSQFKLDDFLNSDMVEKNSFSFTGFPKLYSIKSITSSFNNDKYIYIEDISNDKTQDISGVDFIKNRIYFIEILKEKILEKSISQGFISIITIQVENMSNLKQYWSEYEIEMAVRDLLLQVEIEIESHTLLAQYDNNLYLTLFEGLDFESTKQKANSIQHHISSYTSKQKIKPIIGLYALDINDLELNNILTTVSDISRENISIKDIDSKKLYRVINIDNELDDVRAIDILLQATFTNKIPIKLLNIYKGLCINTASTIVKKTDQEIYVTYEQLQGTVLHFEKETVIQSSNFIKDIVADVKYIDTKKKLALLKNFRFVQGSANARKYSRVTCSQRTPISIVHNKGTLNGEILDISMNSIAVKTRLYPQMEALKQNEVTLNFTLPVSSSEEGYMKLSLIAEVIFTMCDEEFCKVVVNLDEDQVHEAILMEYVYNRQKEIIVELKKQTTMLN</sequence>
<evidence type="ECO:0000313" key="2">
    <source>
        <dbReference type="Proteomes" id="UP000006431"/>
    </source>
</evidence>
<proteinExistence type="predicted"/>
<reference evidence="1 2" key="1">
    <citation type="journal article" date="2012" name="Proc. Natl. Acad. Sci. U.S.A.">
        <title>Genome and physiology of a model Epsilonproteobacterium responsible for sulfide detoxification in marine oxygen depletion zones.</title>
        <authorList>
            <person name="Grote J."/>
            <person name="Schott T."/>
            <person name="Bruckner C.G."/>
            <person name="Glockner F.O."/>
            <person name="Jost G."/>
            <person name="Teeling H."/>
            <person name="Labrenz M."/>
            <person name="Jurgens K."/>
        </authorList>
    </citation>
    <scope>NUCLEOTIDE SEQUENCE [LARGE SCALE GENOMIC DNA]</scope>
    <source>
        <strain evidence="1 2">GD1</strain>
    </source>
</reference>
<comment type="caution">
    <text evidence="1">The sequence shown here is derived from an EMBL/GenBank/DDBJ whole genome shotgun (WGS) entry which is preliminary data.</text>
</comment>
<protein>
    <recommendedName>
        <fullName evidence="3">PilZ domain-containing protein</fullName>
    </recommendedName>
</protein>
<evidence type="ECO:0000313" key="1">
    <source>
        <dbReference type="EMBL" id="EHP30357.1"/>
    </source>
</evidence>
<dbReference type="STRING" id="929558.SMGD1_1834"/>
<gene>
    <name evidence="1" type="ORF">SMGD1_1834</name>
</gene>
<dbReference type="PATRIC" id="fig|929558.5.peg.1829"/>
<accession>B6BIK2</accession>
<dbReference type="EMBL" id="AFRZ01000001">
    <property type="protein sequence ID" value="EHP30357.1"/>
    <property type="molecule type" value="Genomic_DNA"/>
</dbReference>
<dbReference type="OrthoDB" id="5332664at2"/>
<evidence type="ECO:0008006" key="3">
    <source>
        <dbReference type="Google" id="ProtNLM"/>
    </source>
</evidence>
<dbReference type="Proteomes" id="UP000006431">
    <property type="component" value="Unassembled WGS sequence"/>
</dbReference>
<dbReference type="AlphaFoldDB" id="B6BIK2"/>
<dbReference type="HOGENOM" id="CLU_434699_0_0_7"/>
<organism evidence="1 2">
    <name type="scientific">Sulfurimonas gotlandica (strain DSM 19862 / JCM 16533 / GD1)</name>
    <dbReference type="NCBI Taxonomy" id="929558"/>
    <lineage>
        <taxon>Bacteria</taxon>
        <taxon>Pseudomonadati</taxon>
        <taxon>Campylobacterota</taxon>
        <taxon>Epsilonproteobacteria</taxon>
        <taxon>Campylobacterales</taxon>
        <taxon>Sulfurimonadaceae</taxon>
        <taxon>Sulfurimonas</taxon>
    </lineage>
</organism>
<dbReference type="eggNOG" id="COG3706">
    <property type="taxonomic scope" value="Bacteria"/>
</dbReference>